<dbReference type="EMBL" id="EU970226">
    <property type="protein sequence ID" value="ACG42344.1"/>
    <property type="molecule type" value="mRNA"/>
</dbReference>
<organism evidence="2">
    <name type="scientific">Zea mays</name>
    <name type="common">Maize</name>
    <dbReference type="NCBI Taxonomy" id="4577"/>
    <lineage>
        <taxon>Eukaryota</taxon>
        <taxon>Viridiplantae</taxon>
        <taxon>Streptophyta</taxon>
        <taxon>Embryophyta</taxon>
        <taxon>Tracheophyta</taxon>
        <taxon>Spermatophyta</taxon>
        <taxon>Magnoliopsida</taxon>
        <taxon>Liliopsida</taxon>
        <taxon>Poales</taxon>
        <taxon>Poaceae</taxon>
        <taxon>PACMAD clade</taxon>
        <taxon>Panicoideae</taxon>
        <taxon>Andropogonodae</taxon>
        <taxon>Andropogoneae</taxon>
        <taxon>Tripsacinae</taxon>
        <taxon>Zea</taxon>
    </lineage>
</organism>
<sequence>MGLPLDPSPWRGSAPASHGCRPPLPDGWRLHSLQQGRFPLLPALPPMAPHVAVTMETPLGRALSMLNDMLQRAPP</sequence>
<reference evidence="2" key="1">
    <citation type="journal article" date="2009" name="Plant Mol. Biol.">
        <title>Insights into corn genes derived from large-scale cDNA sequencing.</title>
        <authorList>
            <person name="Alexandrov N.N."/>
            <person name="Brover V.V."/>
            <person name="Freidin S."/>
            <person name="Troukhan M.E."/>
            <person name="Tatarinova T.V."/>
            <person name="Zhang H."/>
            <person name="Swaller T.J."/>
            <person name="Lu Y.P."/>
            <person name="Bouck J."/>
            <person name="Flavell R.B."/>
            <person name="Feldmann K.A."/>
        </authorList>
    </citation>
    <scope>NUCLEOTIDE SEQUENCE</scope>
</reference>
<proteinExistence type="evidence at transcript level"/>
<evidence type="ECO:0000313" key="2">
    <source>
        <dbReference type="EMBL" id="ACG31289.1"/>
    </source>
</evidence>
<dbReference type="EMBL" id="CM007648">
    <property type="protein sequence ID" value="ONM16983.1"/>
    <property type="molecule type" value="Genomic_DNA"/>
</dbReference>
<dbReference type="EMBL" id="EU959171">
    <property type="protein sequence ID" value="ACG31289.1"/>
    <property type="molecule type" value="mRNA"/>
</dbReference>
<reference evidence="3" key="2">
    <citation type="submission" date="2015-12" db="EMBL/GenBank/DDBJ databases">
        <title>Update maize B73 reference genome by single molecule sequencing technologies.</title>
        <authorList>
            <consortium name="Maize Genome Sequencing Project"/>
            <person name="Ware D."/>
        </authorList>
    </citation>
    <scope>NUCLEOTIDE SEQUENCE [LARGE SCALE GENOMIC DNA]</scope>
    <source>
        <tissue evidence="3">Seedling</tissue>
    </source>
</reference>
<dbReference type="IntAct" id="B6T2F6">
    <property type="interactions" value="2"/>
</dbReference>
<protein>
    <submittedName>
        <fullName evidence="2">Uncharacterized protein</fullName>
    </submittedName>
</protein>
<dbReference type="AlphaFoldDB" id="B6T2F6"/>
<accession>B6T2F6</accession>
<dbReference type="EMBL" id="CM007648">
    <property type="protein sequence ID" value="ONM16984.1"/>
    <property type="molecule type" value="Genomic_DNA"/>
</dbReference>
<dbReference type="PaxDb" id="4577-GRMZM2G148147_P01"/>
<dbReference type="HOGENOM" id="CLU_2674704_0_0_1"/>
<evidence type="ECO:0000313" key="3">
    <source>
        <dbReference type="EMBL" id="ONM16983.1"/>
    </source>
</evidence>
<dbReference type="InParanoid" id="B6T2F6"/>
<evidence type="ECO:0000256" key="1">
    <source>
        <dbReference type="SAM" id="MobiDB-lite"/>
    </source>
</evidence>
<feature type="region of interest" description="Disordered" evidence="1">
    <location>
        <begin position="1"/>
        <end position="23"/>
    </location>
</feature>
<gene>
    <name evidence="3" type="ORF">ZEAMMB73_Zm00001d003452</name>
</gene>
<name>B6T2F6_MAIZE</name>